<dbReference type="OrthoDB" id="9115373at2"/>
<reference evidence="1 2" key="1">
    <citation type="submission" date="2018-08" db="EMBL/GenBank/DDBJ databases">
        <title>Mountain-cultivated ginseng endophyte, Burkholderia stabilis and its activity against ginseng root rot disease.</title>
        <authorList>
            <person name="Tapan Kumar M."/>
            <person name="Bae H."/>
            <person name="Shanmugam G."/>
            <person name="Jeon J."/>
        </authorList>
    </citation>
    <scope>NUCLEOTIDE SEQUENCE [LARGE SCALE GENOMIC DNA]</scope>
    <source>
        <strain evidence="1 2">EB159</strain>
    </source>
</reference>
<dbReference type="AlphaFoldDB" id="A0A4Q2A921"/>
<proteinExistence type="predicted"/>
<comment type="caution">
    <text evidence="1">The sequence shown here is derived from an EMBL/GenBank/DDBJ whole genome shotgun (WGS) entry which is preliminary data.</text>
</comment>
<sequence>MNAMTDMSYRLAAAALAAWQRNARSVLQWAHPSWLACTLGIDEAAAVALACAMAGQRGADAPVYPAADAGADAAIRLRACLDACSLALLRCVGLPLPDLQAAAGPGALCVDALPPEAGLRVLRIRALRFRRGEIRRIVDKRMRARVAEWSGLPLDRLIVEQPGKRQAMPDIEQMAARTPIPPVTAIDGTALALEGHALIRRDLGNAHSPCPLLRLALPVDADDAGGYRPASRHAALASGSPHRWVDRIPADLDRHGTDALFAELPLLLPEYAWLSG</sequence>
<protein>
    <submittedName>
        <fullName evidence="1">Type III secretion protein</fullName>
    </submittedName>
</protein>
<dbReference type="Pfam" id="PF09502">
    <property type="entry name" value="HrpB4"/>
    <property type="match status" value="1"/>
</dbReference>
<dbReference type="Proteomes" id="UP000289650">
    <property type="component" value="Unassembled WGS sequence"/>
</dbReference>
<accession>A0A4Q2A921</accession>
<evidence type="ECO:0000313" key="1">
    <source>
        <dbReference type="EMBL" id="RXV65757.1"/>
    </source>
</evidence>
<organism evidence="1 2">
    <name type="scientific">Burkholderia stabilis</name>
    <dbReference type="NCBI Taxonomy" id="95485"/>
    <lineage>
        <taxon>Bacteria</taxon>
        <taxon>Pseudomonadati</taxon>
        <taxon>Pseudomonadota</taxon>
        <taxon>Betaproteobacteria</taxon>
        <taxon>Burkholderiales</taxon>
        <taxon>Burkholderiaceae</taxon>
        <taxon>Burkholderia</taxon>
        <taxon>Burkholderia cepacia complex</taxon>
    </lineage>
</organism>
<evidence type="ECO:0000313" key="2">
    <source>
        <dbReference type="Proteomes" id="UP000289650"/>
    </source>
</evidence>
<gene>
    <name evidence="1" type="ORF">D1006_37720</name>
</gene>
<name>A0A4Q2A921_9BURK</name>
<dbReference type="EMBL" id="QWEX01000003">
    <property type="protein sequence ID" value="RXV65757.1"/>
    <property type="molecule type" value="Genomic_DNA"/>
</dbReference>
<dbReference type="InterPro" id="IPR013393">
    <property type="entry name" value="T3SS_HrpB4"/>
</dbReference>